<dbReference type="Proteomes" id="UP000789901">
    <property type="component" value="Unassembled WGS sequence"/>
</dbReference>
<proteinExistence type="predicted"/>
<protein>
    <submittedName>
        <fullName evidence="1">614_t:CDS:1</fullName>
    </submittedName>
</protein>
<dbReference type="EMBL" id="CAJVQB010080408">
    <property type="protein sequence ID" value="CAG8845649.1"/>
    <property type="molecule type" value="Genomic_DNA"/>
</dbReference>
<reference evidence="1 2" key="1">
    <citation type="submission" date="2021-06" db="EMBL/GenBank/DDBJ databases">
        <authorList>
            <person name="Kallberg Y."/>
            <person name="Tangrot J."/>
            <person name="Rosling A."/>
        </authorList>
    </citation>
    <scope>NUCLEOTIDE SEQUENCE [LARGE SCALE GENOMIC DNA]</scope>
    <source>
        <strain evidence="1 2">120-4 pot B 10/14</strain>
    </source>
</reference>
<comment type="caution">
    <text evidence="1">The sequence shown here is derived from an EMBL/GenBank/DDBJ whole genome shotgun (WGS) entry which is preliminary data.</text>
</comment>
<evidence type="ECO:0000313" key="2">
    <source>
        <dbReference type="Proteomes" id="UP000789901"/>
    </source>
</evidence>
<evidence type="ECO:0000313" key="1">
    <source>
        <dbReference type="EMBL" id="CAG8845649.1"/>
    </source>
</evidence>
<accession>A0ABN7X296</accession>
<keyword evidence="2" id="KW-1185">Reference proteome</keyword>
<sequence>MDVEQETEVANTVSEGETLLKGFIWKYYKTDQVEGFYYCDVEVPV</sequence>
<feature type="non-terminal residue" evidence="1">
    <location>
        <position position="45"/>
    </location>
</feature>
<organism evidence="1 2">
    <name type="scientific">Gigaspora margarita</name>
    <dbReference type="NCBI Taxonomy" id="4874"/>
    <lineage>
        <taxon>Eukaryota</taxon>
        <taxon>Fungi</taxon>
        <taxon>Fungi incertae sedis</taxon>
        <taxon>Mucoromycota</taxon>
        <taxon>Glomeromycotina</taxon>
        <taxon>Glomeromycetes</taxon>
        <taxon>Diversisporales</taxon>
        <taxon>Gigasporaceae</taxon>
        <taxon>Gigaspora</taxon>
    </lineage>
</organism>
<gene>
    <name evidence="1" type="ORF">GMARGA_LOCUS37756</name>
</gene>
<name>A0ABN7X296_GIGMA</name>